<dbReference type="AlphaFoldDB" id="A0AAV5DVU8"/>
<dbReference type="CDD" id="cd00086">
    <property type="entry name" value="homeodomain"/>
    <property type="match status" value="1"/>
</dbReference>
<feature type="region of interest" description="Disordered" evidence="9">
    <location>
        <begin position="107"/>
        <end position="146"/>
    </location>
</feature>
<evidence type="ECO:0000256" key="3">
    <source>
        <dbReference type="ARBA" id="ARBA00023015"/>
    </source>
</evidence>
<evidence type="ECO:0000259" key="10">
    <source>
        <dbReference type="PROSITE" id="PS50071"/>
    </source>
</evidence>
<feature type="compositionally biased region" description="Pro residues" evidence="9">
    <location>
        <begin position="50"/>
        <end position="59"/>
    </location>
</feature>
<dbReference type="InterPro" id="IPR050224">
    <property type="entry name" value="TALE_homeobox"/>
</dbReference>
<feature type="region of interest" description="Disordered" evidence="9">
    <location>
        <begin position="1"/>
        <end position="22"/>
    </location>
</feature>
<feature type="compositionally biased region" description="Basic residues" evidence="9">
    <location>
        <begin position="132"/>
        <end position="144"/>
    </location>
</feature>
<reference evidence="11" key="1">
    <citation type="journal article" date="2018" name="DNA Res.">
        <title>Multiple hybrid de novo genome assembly of finger millet, an orphan allotetraploid crop.</title>
        <authorList>
            <person name="Hatakeyama M."/>
            <person name="Aluri S."/>
            <person name="Balachadran M.T."/>
            <person name="Sivarajan S.R."/>
            <person name="Patrignani A."/>
            <person name="Gruter S."/>
            <person name="Poveda L."/>
            <person name="Shimizu-Inatsugi R."/>
            <person name="Baeten J."/>
            <person name="Francoijs K.J."/>
            <person name="Nataraja K.N."/>
            <person name="Reddy Y.A.N."/>
            <person name="Phadnis S."/>
            <person name="Ravikumar R.L."/>
            <person name="Schlapbach R."/>
            <person name="Sreeman S.M."/>
            <person name="Shimizu K.K."/>
        </authorList>
    </citation>
    <scope>NUCLEOTIDE SEQUENCE</scope>
</reference>
<dbReference type="InterPro" id="IPR001356">
    <property type="entry name" value="HD"/>
</dbReference>
<feature type="compositionally biased region" description="Polar residues" evidence="9">
    <location>
        <begin position="466"/>
        <end position="477"/>
    </location>
</feature>
<dbReference type="Pfam" id="PF05920">
    <property type="entry name" value="Homeobox_KN"/>
    <property type="match status" value="1"/>
</dbReference>
<dbReference type="InterPro" id="IPR008422">
    <property type="entry name" value="KN_HD"/>
</dbReference>
<feature type="region of interest" description="Disordered" evidence="9">
    <location>
        <begin position="434"/>
        <end position="477"/>
    </location>
</feature>
<proteinExistence type="inferred from homology"/>
<evidence type="ECO:0000256" key="4">
    <source>
        <dbReference type="ARBA" id="ARBA00023125"/>
    </source>
</evidence>
<accession>A0AAV5DVU8</accession>
<dbReference type="SMART" id="SM00574">
    <property type="entry name" value="POX"/>
    <property type="match status" value="1"/>
</dbReference>
<dbReference type="GO" id="GO:0003677">
    <property type="term" value="F:DNA binding"/>
    <property type="evidence" value="ECO:0007669"/>
    <property type="project" value="UniProtKB-UniRule"/>
</dbReference>
<dbReference type="Pfam" id="PF07526">
    <property type="entry name" value="POX"/>
    <property type="match status" value="1"/>
</dbReference>
<evidence type="ECO:0000256" key="8">
    <source>
        <dbReference type="PROSITE-ProRule" id="PRU00108"/>
    </source>
</evidence>
<dbReference type="Proteomes" id="UP001054889">
    <property type="component" value="Unassembled WGS sequence"/>
</dbReference>
<organism evidence="11 12">
    <name type="scientific">Eleusine coracana subsp. coracana</name>
    <dbReference type="NCBI Taxonomy" id="191504"/>
    <lineage>
        <taxon>Eukaryota</taxon>
        <taxon>Viridiplantae</taxon>
        <taxon>Streptophyta</taxon>
        <taxon>Embryophyta</taxon>
        <taxon>Tracheophyta</taxon>
        <taxon>Spermatophyta</taxon>
        <taxon>Magnoliopsida</taxon>
        <taxon>Liliopsida</taxon>
        <taxon>Poales</taxon>
        <taxon>Poaceae</taxon>
        <taxon>PACMAD clade</taxon>
        <taxon>Chloridoideae</taxon>
        <taxon>Cynodonteae</taxon>
        <taxon>Eleusininae</taxon>
        <taxon>Eleusine</taxon>
    </lineage>
</organism>
<feature type="DNA-binding region" description="Homeobox" evidence="8">
    <location>
        <begin position="343"/>
        <end position="414"/>
    </location>
</feature>
<evidence type="ECO:0000313" key="11">
    <source>
        <dbReference type="EMBL" id="GJN14582.1"/>
    </source>
</evidence>
<feature type="compositionally biased region" description="Gly residues" evidence="9">
    <location>
        <begin position="1"/>
        <end position="12"/>
    </location>
</feature>
<dbReference type="InterPro" id="IPR006563">
    <property type="entry name" value="POX_dom"/>
</dbReference>
<feature type="compositionally biased region" description="Low complexity" evidence="9">
    <location>
        <begin position="60"/>
        <end position="70"/>
    </location>
</feature>
<reference evidence="11" key="2">
    <citation type="submission" date="2021-12" db="EMBL/GenBank/DDBJ databases">
        <title>Resequencing data analysis of finger millet.</title>
        <authorList>
            <person name="Hatakeyama M."/>
            <person name="Aluri S."/>
            <person name="Balachadran M.T."/>
            <person name="Sivarajan S.R."/>
            <person name="Poveda L."/>
            <person name="Shimizu-Inatsugi R."/>
            <person name="Schlapbach R."/>
            <person name="Sreeman S.M."/>
            <person name="Shimizu K.K."/>
        </authorList>
    </citation>
    <scope>NUCLEOTIDE SEQUENCE</scope>
</reference>
<dbReference type="Gene3D" id="1.10.10.60">
    <property type="entry name" value="Homeodomain-like"/>
    <property type="match status" value="1"/>
</dbReference>
<keyword evidence="5 8" id="KW-0371">Homeobox</keyword>
<evidence type="ECO:0000256" key="7">
    <source>
        <dbReference type="ARBA" id="ARBA00023242"/>
    </source>
</evidence>
<dbReference type="PANTHER" id="PTHR11850">
    <property type="entry name" value="HOMEOBOX PROTEIN TRANSCRIPTION FACTORS"/>
    <property type="match status" value="1"/>
</dbReference>
<dbReference type="PROSITE" id="PS50071">
    <property type="entry name" value="HOMEOBOX_2"/>
    <property type="match status" value="1"/>
</dbReference>
<dbReference type="GO" id="GO:0005634">
    <property type="term" value="C:nucleus"/>
    <property type="evidence" value="ECO:0007669"/>
    <property type="project" value="UniProtKB-SubCell"/>
</dbReference>
<dbReference type="SMART" id="SM00389">
    <property type="entry name" value="HOX"/>
    <property type="match status" value="1"/>
</dbReference>
<feature type="region of interest" description="Disordered" evidence="9">
    <location>
        <begin position="42"/>
        <end position="70"/>
    </location>
</feature>
<evidence type="ECO:0000256" key="6">
    <source>
        <dbReference type="ARBA" id="ARBA00023163"/>
    </source>
</evidence>
<keyword evidence="3" id="KW-0805">Transcription regulation</keyword>
<dbReference type="EMBL" id="BQKI01000071">
    <property type="protein sequence ID" value="GJN14582.1"/>
    <property type="molecule type" value="Genomic_DNA"/>
</dbReference>
<keyword evidence="4 8" id="KW-0238">DNA-binding</keyword>
<feature type="compositionally biased region" description="Low complexity" evidence="9">
    <location>
        <begin position="111"/>
        <end position="125"/>
    </location>
</feature>
<dbReference type="InterPro" id="IPR009057">
    <property type="entry name" value="Homeodomain-like_sf"/>
</dbReference>
<evidence type="ECO:0000256" key="1">
    <source>
        <dbReference type="ARBA" id="ARBA00004123"/>
    </source>
</evidence>
<feature type="compositionally biased region" description="Low complexity" evidence="9">
    <location>
        <begin position="445"/>
        <end position="465"/>
    </location>
</feature>
<evidence type="ECO:0000313" key="12">
    <source>
        <dbReference type="Proteomes" id="UP001054889"/>
    </source>
</evidence>
<comment type="caution">
    <text evidence="11">The sequence shown here is derived from an EMBL/GenBank/DDBJ whole genome shotgun (WGS) entry which is preliminary data.</text>
</comment>
<keyword evidence="7 8" id="KW-0539">Nucleus</keyword>
<keyword evidence="12" id="KW-1185">Reference proteome</keyword>
<feature type="domain" description="Homeobox" evidence="10">
    <location>
        <begin position="341"/>
        <end position="413"/>
    </location>
</feature>
<keyword evidence="6" id="KW-0804">Transcription</keyword>
<protein>
    <recommendedName>
        <fullName evidence="10">Homeobox domain-containing protein</fullName>
    </recommendedName>
</protein>
<name>A0AAV5DVU8_ELECO</name>
<dbReference type="GO" id="GO:0006355">
    <property type="term" value="P:regulation of DNA-templated transcription"/>
    <property type="evidence" value="ECO:0007669"/>
    <property type="project" value="InterPro"/>
</dbReference>
<evidence type="ECO:0000256" key="2">
    <source>
        <dbReference type="ARBA" id="ARBA00006454"/>
    </source>
</evidence>
<gene>
    <name evidence="11" type="primary">gb01426</name>
    <name evidence="11" type="ORF">PR202_gb01426</name>
</gene>
<evidence type="ECO:0000256" key="9">
    <source>
        <dbReference type="SAM" id="MobiDB-lite"/>
    </source>
</evidence>
<comment type="similarity">
    <text evidence="2">Belongs to the TALE/BELL homeobox family.</text>
</comment>
<comment type="subcellular location">
    <subcellularLocation>
        <location evidence="1 8">Nucleus</location>
    </subcellularLocation>
</comment>
<evidence type="ECO:0000256" key="5">
    <source>
        <dbReference type="ARBA" id="ARBA00023155"/>
    </source>
</evidence>
<dbReference type="SUPFAM" id="SSF46689">
    <property type="entry name" value="Homeodomain-like"/>
    <property type="match status" value="1"/>
</dbReference>
<feature type="compositionally biased region" description="Polar residues" evidence="9">
    <location>
        <begin position="434"/>
        <end position="444"/>
    </location>
</feature>
<sequence length="593" mass="64273">MSSAAGGGYGGGGEHHQHQHQHHLLLGQAAGQLYHVPQHSRREKLRFPPDDSPPPPAPPHGHGAWHQPPFYSAYASSSTSSYSPHSPTTALAHPHHLVGHALAPAGGAQIPSQQSFALSLSSASSNPPPPAPHRRHHNQQHQHQHQLACATGPYGPFTGYAAVLGRSRFLGPAQKLLEEICDVGGRPADRRAAGDDDGMLDMDDDAVGDVDHDMDAGGERAAAEGVTVSGAEQQWRKTRLISLMEDVCKRYKQYYQQLQAVISSFETVAGLSNAVPFAPMALRTMSKHFKCLKGVILNQLRNTSKVASDGIGKEDMSNFAFMGGGSGLLRGGSANAFNQPHNIWRPQRGLPERAVSVLRAWLFEHFLHPYPTDSDKQMLAKQTGLTRNQARNLASEFLVSNWFINARVRLWKPMVEEIHNLEMRQLHKNSSLGKNQLGTQQTQHSSDSSGKPSDPSSSQRGQSSGMTRNLSSPASRQIQDELSQMPHDMSSQVSFAYSGLAGHHNLALSHPQQAEAISVGGAANSGVSLTLGLHQNNRTYIAEPLPAALPLNLAHRFGLEDVSDAYVMGSFGGQDRHFTKEIGGHHMVHDFVG</sequence>